<reference evidence="3" key="1">
    <citation type="submission" date="2021-06" db="EMBL/GenBank/DDBJ databases">
        <title>Complete genome sequence of Nocardioides sp. G188.</title>
        <authorList>
            <person name="Im W.-T."/>
        </authorList>
    </citation>
    <scope>NUCLEOTIDE SEQUENCE</scope>
    <source>
        <strain evidence="3">G188</strain>
    </source>
</reference>
<feature type="domain" description="DUF222" evidence="2">
    <location>
        <begin position="89"/>
        <end position="318"/>
    </location>
</feature>
<dbReference type="Pfam" id="PF02720">
    <property type="entry name" value="DUF222"/>
    <property type="match status" value="1"/>
</dbReference>
<evidence type="ECO:0000256" key="1">
    <source>
        <dbReference type="SAM" id="MobiDB-lite"/>
    </source>
</evidence>
<dbReference type="GO" id="GO:0004519">
    <property type="term" value="F:endonuclease activity"/>
    <property type="evidence" value="ECO:0007669"/>
    <property type="project" value="UniProtKB-KW"/>
</dbReference>
<gene>
    <name evidence="3" type="ORF">KRR39_05910</name>
</gene>
<dbReference type="CDD" id="cd00085">
    <property type="entry name" value="HNHc"/>
    <property type="match status" value="1"/>
</dbReference>
<keyword evidence="4" id="KW-1185">Reference proteome</keyword>
<dbReference type="Proteomes" id="UP000683575">
    <property type="component" value="Chromosome"/>
</dbReference>
<organism evidence="3 4">
    <name type="scientific">Nocardioides panacis</name>
    <dbReference type="NCBI Taxonomy" id="2849501"/>
    <lineage>
        <taxon>Bacteria</taxon>
        <taxon>Bacillati</taxon>
        <taxon>Actinomycetota</taxon>
        <taxon>Actinomycetes</taxon>
        <taxon>Propionibacteriales</taxon>
        <taxon>Nocardioidaceae</taxon>
        <taxon>Nocardioides</taxon>
    </lineage>
</organism>
<evidence type="ECO:0000313" key="3">
    <source>
        <dbReference type="EMBL" id="QWZ09318.1"/>
    </source>
</evidence>
<keyword evidence="3" id="KW-0255">Endonuclease</keyword>
<evidence type="ECO:0000313" key="4">
    <source>
        <dbReference type="Proteomes" id="UP000683575"/>
    </source>
</evidence>
<evidence type="ECO:0000259" key="2">
    <source>
        <dbReference type="Pfam" id="PF02720"/>
    </source>
</evidence>
<proteinExistence type="predicted"/>
<sequence length="459" mass="49017">MTSTVHDDLELRDLTPVEVLAAVAESRRAADREEARLLALAVHWVDLHPVTGATTGPIQVPAAGLDAHPGDESVLGGDGTPGIAEHALDALAATLSLSHSTTRRLVGEAVELCFRLPRLWALVHDGRLQAWKARQVAARTTRLSRAAADFVDRHLAVIATRNRTLTPGRLNELVHEAMLRCDPDQAAGIEQAALDARGVWFDHRASTATTDLTARLDTLDALDLQTTVGDLAGILARLGDTRPLDQRQATALALLAHPQRSLDLAHRAHLQGAGPTGAVPASTTPPGSGASPDGGPNGSRATLFLHLTVADLEPSAAGQGGGGRVEKLGPATLTLLRDWLSRTSGVTVRPVLDLARSDAVDAHDPPGRMRECVVERDRHCVFPGCPIDARSCDLDHLVPYVPPDDGGPPGQTTPANLACLCRRHHRLKTFTAWTYQRLPDGDYAWTDPHARTYRVTPGS</sequence>
<feature type="region of interest" description="Disordered" evidence="1">
    <location>
        <begin position="272"/>
        <end position="300"/>
    </location>
</feature>
<keyword evidence="3" id="KW-0378">Hydrolase</keyword>
<dbReference type="RefSeq" id="WP_216941164.1">
    <property type="nucleotide sequence ID" value="NZ_CP077062.1"/>
</dbReference>
<dbReference type="KEGG" id="nps:KRR39_05910"/>
<accession>A0A975T1U4</accession>
<dbReference type="InterPro" id="IPR003870">
    <property type="entry name" value="DUF222"/>
</dbReference>
<dbReference type="InterPro" id="IPR003615">
    <property type="entry name" value="HNH_nuc"/>
</dbReference>
<name>A0A975T1U4_9ACTN</name>
<feature type="compositionally biased region" description="Low complexity" evidence="1">
    <location>
        <begin position="280"/>
        <end position="294"/>
    </location>
</feature>
<protein>
    <submittedName>
        <fullName evidence="3">HNH endonuclease</fullName>
    </submittedName>
</protein>
<keyword evidence="3" id="KW-0540">Nuclease</keyword>
<dbReference type="EMBL" id="CP077062">
    <property type="protein sequence ID" value="QWZ09318.1"/>
    <property type="molecule type" value="Genomic_DNA"/>
</dbReference>
<dbReference type="AlphaFoldDB" id="A0A975T1U4"/>